<keyword evidence="9 15" id="KW-0418">Kinase</keyword>
<comment type="caution">
    <text evidence="17">The sequence shown here is derived from an EMBL/GenBank/DDBJ whole genome shotgun (WGS) entry which is preliminary data.</text>
</comment>
<keyword evidence="4 15" id="KW-0285">Flavoprotein</keyword>
<evidence type="ECO:0000256" key="10">
    <source>
        <dbReference type="ARBA" id="ARBA00022827"/>
    </source>
</evidence>
<comment type="pathway">
    <text evidence="2 15">Cofactor biosynthesis; FAD biosynthesis; FAD from FMN: step 1/1.</text>
</comment>
<comment type="catalytic activity">
    <reaction evidence="13 15">
        <text>riboflavin + ATP = FMN + ADP + H(+)</text>
        <dbReference type="Rhea" id="RHEA:14357"/>
        <dbReference type="ChEBI" id="CHEBI:15378"/>
        <dbReference type="ChEBI" id="CHEBI:30616"/>
        <dbReference type="ChEBI" id="CHEBI:57986"/>
        <dbReference type="ChEBI" id="CHEBI:58210"/>
        <dbReference type="ChEBI" id="CHEBI:456216"/>
        <dbReference type="EC" id="2.7.1.26"/>
    </reaction>
</comment>
<dbReference type="FunFam" id="3.40.50.620:FF:000021">
    <property type="entry name" value="Riboflavin biosynthesis protein"/>
    <property type="match status" value="1"/>
</dbReference>
<evidence type="ECO:0000256" key="15">
    <source>
        <dbReference type="PIRNR" id="PIRNR004491"/>
    </source>
</evidence>
<dbReference type="NCBIfam" id="TIGR00083">
    <property type="entry name" value="ribF"/>
    <property type="match status" value="1"/>
</dbReference>
<dbReference type="SUPFAM" id="SSF52374">
    <property type="entry name" value="Nucleotidylyl transferase"/>
    <property type="match status" value="1"/>
</dbReference>
<dbReference type="Pfam" id="PF06574">
    <property type="entry name" value="FAD_syn"/>
    <property type="match status" value="1"/>
</dbReference>
<dbReference type="GO" id="GO:0008531">
    <property type="term" value="F:riboflavin kinase activity"/>
    <property type="evidence" value="ECO:0007669"/>
    <property type="project" value="UniProtKB-UniRule"/>
</dbReference>
<dbReference type="InterPro" id="IPR015864">
    <property type="entry name" value="FAD_synthase"/>
</dbReference>
<evidence type="ECO:0000256" key="8">
    <source>
        <dbReference type="ARBA" id="ARBA00022741"/>
    </source>
</evidence>
<name>A0AAJ0PBW1_LATCU</name>
<dbReference type="EC" id="2.7.7.2" evidence="15"/>
<dbReference type="SMART" id="SM00904">
    <property type="entry name" value="Flavokinase"/>
    <property type="match status" value="1"/>
</dbReference>
<dbReference type="GO" id="GO:0003919">
    <property type="term" value="F:FMN adenylyltransferase activity"/>
    <property type="evidence" value="ECO:0007669"/>
    <property type="project" value="UniProtKB-UniRule"/>
</dbReference>
<reference evidence="17 18" key="1">
    <citation type="journal article" date="2015" name="Genome Announc.">
        <title>Expanding the biotechnology potential of lactobacilli through comparative genomics of 213 strains and associated genera.</title>
        <authorList>
            <person name="Sun Z."/>
            <person name="Harris H.M."/>
            <person name="McCann A."/>
            <person name="Guo C."/>
            <person name="Argimon S."/>
            <person name="Zhang W."/>
            <person name="Yang X."/>
            <person name="Jeffery I.B."/>
            <person name="Cooney J.C."/>
            <person name="Kagawa T.F."/>
            <person name="Liu W."/>
            <person name="Song Y."/>
            <person name="Salvetti E."/>
            <person name="Wrobel A."/>
            <person name="Rasinkangas P."/>
            <person name="Parkhill J."/>
            <person name="Rea M.C."/>
            <person name="O'Sullivan O."/>
            <person name="Ritari J."/>
            <person name="Douillard F.P."/>
            <person name="Paul Ross R."/>
            <person name="Yang R."/>
            <person name="Briner A.E."/>
            <person name="Felis G.E."/>
            <person name="de Vos W.M."/>
            <person name="Barrangou R."/>
            <person name="Klaenhammer T.R."/>
            <person name="Caufield P.W."/>
            <person name="Cui Y."/>
            <person name="Zhang H."/>
            <person name="O'Toole P.W."/>
        </authorList>
    </citation>
    <scope>NUCLEOTIDE SEQUENCE [LARGE SCALE GENOMIC DNA]</scope>
    <source>
        <strain evidence="17 18">DSM 20019</strain>
    </source>
</reference>
<dbReference type="Pfam" id="PF01687">
    <property type="entry name" value="Flavokinase"/>
    <property type="match status" value="1"/>
</dbReference>
<evidence type="ECO:0000256" key="11">
    <source>
        <dbReference type="ARBA" id="ARBA00022840"/>
    </source>
</evidence>
<dbReference type="CDD" id="cd02064">
    <property type="entry name" value="FAD_synthetase_N"/>
    <property type="match status" value="1"/>
</dbReference>
<keyword evidence="12" id="KW-0511">Multifunctional enzyme</keyword>
<dbReference type="InterPro" id="IPR023465">
    <property type="entry name" value="Riboflavin_kinase_dom_sf"/>
</dbReference>
<dbReference type="InterPro" id="IPR015865">
    <property type="entry name" value="Riboflavin_kinase_bac/euk"/>
</dbReference>
<dbReference type="Gene3D" id="3.40.50.620">
    <property type="entry name" value="HUPs"/>
    <property type="match status" value="1"/>
</dbReference>
<dbReference type="SUPFAM" id="SSF82114">
    <property type="entry name" value="Riboflavin kinase-like"/>
    <property type="match status" value="1"/>
</dbReference>
<evidence type="ECO:0000313" key="17">
    <source>
        <dbReference type="EMBL" id="KRK90231.1"/>
    </source>
</evidence>
<accession>A0AAJ0PBW1</accession>
<evidence type="ECO:0000256" key="5">
    <source>
        <dbReference type="ARBA" id="ARBA00022643"/>
    </source>
</evidence>
<dbReference type="InterPro" id="IPR014729">
    <property type="entry name" value="Rossmann-like_a/b/a_fold"/>
</dbReference>
<dbReference type="FunFam" id="2.40.30.30:FF:000003">
    <property type="entry name" value="Riboflavin biosynthesis protein"/>
    <property type="match status" value="1"/>
</dbReference>
<gene>
    <name evidence="17" type="ORF">FC08_GL001564</name>
</gene>
<protein>
    <recommendedName>
        <fullName evidence="15">Riboflavin biosynthesis protein</fullName>
    </recommendedName>
    <domain>
        <recommendedName>
            <fullName evidence="15">Riboflavin kinase</fullName>
            <ecNumber evidence="15">2.7.1.26</ecNumber>
        </recommendedName>
        <alternativeName>
            <fullName evidence="15">Flavokinase</fullName>
        </alternativeName>
    </domain>
    <domain>
        <recommendedName>
            <fullName evidence="15">FMN adenylyltransferase</fullName>
            <ecNumber evidence="15">2.7.7.2</ecNumber>
        </recommendedName>
        <alternativeName>
            <fullName evidence="15">FAD pyrophosphorylase</fullName>
        </alternativeName>
        <alternativeName>
            <fullName evidence="15">FAD synthase</fullName>
        </alternativeName>
    </domain>
</protein>
<proteinExistence type="inferred from homology"/>
<evidence type="ECO:0000256" key="7">
    <source>
        <dbReference type="ARBA" id="ARBA00022695"/>
    </source>
</evidence>
<keyword evidence="6 15" id="KW-0808">Transferase</keyword>
<dbReference type="GO" id="GO:0009398">
    <property type="term" value="P:FMN biosynthetic process"/>
    <property type="evidence" value="ECO:0007669"/>
    <property type="project" value="UniProtKB-UniRule"/>
</dbReference>
<sequence length="320" mass="36181">MKNMRVIELIHPYSKEQVPADQVVLALGFFDGVHRGHQAVIRKAKQIAVQKGLLLAVMTFDIHPAIVYRNADRESFRYLSTVERKQELMAELGVDVFYIVHFNEAFAQLAPQTFVDQYLVALHADTVVAGFDYTYGKKEIANMTTLSDYAKGRFAIVTVAEHDHNGVKIGSTLVREDLDAGKIAEANELLGYVYQTTGEVVHGEARGRELGFPTANIESQRPERLPGIGIYAVRFLVRGQWYIGMASIGRNVTFHSNNPVTVEINLLDFNGDIYGEQVKVDWYHYLRGEVKFDSAEALIDQLHQDEADTRTYFEKLEAQH</sequence>
<dbReference type="InterPro" id="IPR002606">
    <property type="entry name" value="Riboflavin_kinase_bac"/>
</dbReference>
<evidence type="ECO:0000256" key="2">
    <source>
        <dbReference type="ARBA" id="ARBA00004726"/>
    </source>
</evidence>
<comment type="function">
    <text evidence="1">Catalyzes the phosphorylation of riboflavin to FMN followed by the adenylation of FMN to FAD.</text>
</comment>
<evidence type="ECO:0000256" key="4">
    <source>
        <dbReference type="ARBA" id="ARBA00022630"/>
    </source>
</evidence>
<dbReference type="InterPro" id="IPR023468">
    <property type="entry name" value="Riboflavin_kinase"/>
</dbReference>
<dbReference type="PANTHER" id="PTHR22749">
    <property type="entry name" value="RIBOFLAVIN KINASE/FMN ADENYLYLTRANSFERASE"/>
    <property type="match status" value="1"/>
</dbReference>
<dbReference type="Proteomes" id="UP000050828">
    <property type="component" value="Unassembled WGS sequence"/>
</dbReference>
<dbReference type="GO" id="GO:0009231">
    <property type="term" value="P:riboflavin biosynthetic process"/>
    <property type="evidence" value="ECO:0007669"/>
    <property type="project" value="InterPro"/>
</dbReference>
<comment type="similarity">
    <text evidence="15">Belongs to the ribF family.</text>
</comment>
<comment type="catalytic activity">
    <reaction evidence="14 15">
        <text>FMN + ATP + H(+) = FAD + diphosphate</text>
        <dbReference type="Rhea" id="RHEA:17237"/>
        <dbReference type="ChEBI" id="CHEBI:15378"/>
        <dbReference type="ChEBI" id="CHEBI:30616"/>
        <dbReference type="ChEBI" id="CHEBI:33019"/>
        <dbReference type="ChEBI" id="CHEBI:57692"/>
        <dbReference type="ChEBI" id="CHEBI:58210"/>
        <dbReference type="EC" id="2.7.7.2"/>
    </reaction>
</comment>
<keyword evidence="10 15" id="KW-0274">FAD</keyword>
<dbReference type="PANTHER" id="PTHR22749:SF6">
    <property type="entry name" value="RIBOFLAVIN KINASE"/>
    <property type="match status" value="1"/>
</dbReference>
<keyword evidence="11 15" id="KW-0067">ATP-binding</keyword>
<evidence type="ECO:0000256" key="1">
    <source>
        <dbReference type="ARBA" id="ARBA00002121"/>
    </source>
</evidence>
<feature type="domain" description="Riboflavin kinase" evidence="16">
    <location>
        <begin position="189"/>
        <end position="314"/>
    </location>
</feature>
<dbReference type="PIRSF" id="PIRSF004491">
    <property type="entry name" value="FAD_Synth"/>
    <property type="match status" value="1"/>
</dbReference>
<dbReference type="AlphaFoldDB" id="A0AAJ0PBW1"/>
<evidence type="ECO:0000256" key="3">
    <source>
        <dbReference type="ARBA" id="ARBA00005201"/>
    </source>
</evidence>
<dbReference type="GO" id="GO:0005524">
    <property type="term" value="F:ATP binding"/>
    <property type="evidence" value="ECO:0007669"/>
    <property type="project" value="UniProtKB-UniRule"/>
</dbReference>
<dbReference type="EC" id="2.7.1.26" evidence="15"/>
<evidence type="ECO:0000259" key="16">
    <source>
        <dbReference type="SMART" id="SM00904"/>
    </source>
</evidence>
<evidence type="ECO:0000256" key="14">
    <source>
        <dbReference type="ARBA" id="ARBA00049494"/>
    </source>
</evidence>
<comment type="pathway">
    <text evidence="3 15">Cofactor biosynthesis; FMN biosynthesis; FMN from riboflavin (ATP route): step 1/1.</text>
</comment>
<dbReference type="EMBL" id="AZDL01000072">
    <property type="protein sequence ID" value="KRK90231.1"/>
    <property type="molecule type" value="Genomic_DNA"/>
</dbReference>
<keyword evidence="7 15" id="KW-0548">Nucleotidyltransferase</keyword>
<dbReference type="GO" id="GO:0006747">
    <property type="term" value="P:FAD biosynthetic process"/>
    <property type="evidence" value="ECO:0007669"/>
    <property type="project" value="UniProtKB-UniRule"/>
</dbReference>
<evidence type="ECO:0000313" key="18">
    <source>
        <dbReference type="Proteomes" id="UP000050828"/>
    </source>
</evidence>
<keyword evidence="8 15" id="KW-0547">Nucleotide-binding</keyword>
<keyword evidence="5 15" id="KW-0288">FMN</keyword>
<evidence type="ECO:0000256" key="13">
    <source>
        <dbReference type="ARBA" id="ARBA00047880"/>
    </source>
</evidence>
<organism evidence="17 18">
    <name type="scientific">Latilactobacillus curvatus JCM 1096 = DSM 20019</name>
    <dbReference type="NCBI Taxonomy" id="1293592"/>
    <lineage>
        <taxon>Bacteria</taxon>
        <taxon>Bacillati</taxon>
        <taxon>Bacillota</taxon>
        <taxon>Bacilli</taxon>
        <taxon>Lactobacillales</taxon>
        <taxon>Lactobacillaceae</taxon>
        <taxon>Latilactobacillus</taxon>
    </lineage>
</organism>
<evidence type="ECO:0000256" key="6">
    <source>
        <dbReference type="ARBA" id="ARBA00022679"/>
    </source>
</evidence>
<evidence type="ECO:0000256" key="12">
    <source>
        <dbReference type="ARBA" id="ARBA00023268"/>
    </source>
</evidence>
<evidence type="ECO:0000256" key="9">
    <source>
        <dbReference type="ARBA" id="ARBA00022777"/>
    </source>
</evidence>
<dbReference type="Gene3D" id="2.40.30.30">
    <property type="entry name" value="Riboflavin kinase-like"/>
    <property type="match status" value="1"/>
</dbReference>